<organism evidence="1 2">
    <name type="scientific">Dioscorea alata</name>
    <name type="common">Purple yam</name>
    <dbReference type="NCBI Taxonomy" id="55571"/>
    <lineage>
        <taxon>Eukaryota</taxon>
        <taxon>Viridiplantae</taxon>
        <taxon>Streptophyta</taxon>
        <taxon>Embryophyta</taxon>
        <taxon>Tracheophyta</taxon>
        <taxon>Spermatophyta</taxon>
        <taxon>Magnoliopsida</taxon>
        <taxon>Liliopsida</taxon>
        <taxon>Dioscoreales</taxon>
        <taxon>Dioscoreaceae</taxon>
        <taxon>Dioscorea</taxon>
    </lineage>
</organism>
<evidence type="ECO:0000313" key="1">
    <source>
        <dbReference type="EMBL" id="KAH7661929.1"/>
    </source>
</evidence>
<comment type="caution">
    <text evidence="1">The sequence shown here is derived from an EMBL/GenBank/DDBJ whole genome shotgun (WGS) entry which is preliminary data.</text>
</comment>
<name>A0ACB7UNF6_DIOAL</name>
<reference evidence="2" key="1">
    <citation type="journal article" date="2022" name="Nat. Commun.">
        <title>Chromosome evolution and the genetic basis of agronomically important traits in greater yam.</title>
        <authorList>
            <person name="Bredeson J.V."/>
            <person name="Lyons J.B."/>
            <person name="Oniyinde I.O."/>
            <person name="Okereke N.R."/>
            <person name="Kolade O."/>
            <person name="Nnabue I."/>
            <person name="Nwadili C.O."/>
            <person name="Hribova E."/>
            <person name="Parker M."/>
            <person name="Nwogha J."/>
            <person name="Shu S."/>
            <person name="Carlson J."/>
            <person name="Kariba R."/>
            <person name="Muthemba S."/>
            <person name="Knop K."/>
            <person name="Barton G.J."/>
            <person name="Sherwood A.V."/>
            <person name="Lopez-Montes A."/>
            <person name="Asiedu R."/>
            <person name="Jamnadass R."/>
            <person name="Muchugi A."/>
            <person name="Goodstein D."/>
            <person name="Egesi C.N."/>
            <person name="Featherston J."/>
            <person name="Asfaw A."/>
            <person name="Simpson G.G."/>
            <person name="Dolezel J."/>
            <person name="Hendre P.S."/>
            <person name="Van Deynze A."/>
            <person name="Kumar P.L."/>
            <person name="Obidiegwu J.E."/>
            <person name="Bhattacharjee R."/>
            <person name="Rokhsar D.S."/>
        </authorList>
    </citation>
    <scope>NUCLEOTIDE SEQUENCE [LARGE SCALE GENOMIC DNA]</scope>
    <source>
        <strain evidence="2">cv. TDa95/00328</strain>
    </source>
</reference>
<dbReference type="Proteomes" id="UP000827976">
    <property type="component" value="Chromosome 15"/>
</dbReference>
<dbReference type="EMBL" id="CM037025">
    <property type="protein sequence ID" value="KAH7661929.1"/>
    <property type="molecule type" value="Genomic_DNA"/>
</dbReference>
<proteinExistence type="predicted"/>
<gene>
    <name evidence="1" type="ORF">IHE45_15G096300</name>
</gene>
<sequence>MENKENGDVLDPKQYQVKYAGWKAMPYVIGNESFEKLGTIGTLSNLLVYLTTIYHFKSVSAALIINVFSGTTNLAPVLGAFICDTYLGRFIILGIASIASLIGMTILTLTAGIKNFHPRQCTQGQPCESAVLSQLAILFSGFAFLVIGAGGIRPCNLAFGADQFDPKTESGKRGINSFFNWYYFTFTIAVMISSTVIIYIQSEISWTLGLAIPAVLMFTSVCFFFMGSKIYVKVRPEGSPFTSVAQVLVASFKKRKLVAPFDPSSSLFNPPHKSVLNSKLPHSDQFRFLDKAAIITPTDEIKSDGTSSNPWKLCTLQQVEEVKCIARIIPVWSTGIIYYTAVVQQTTYVVYQAMQSDRHFFGKSFEIPAASFSVFTMFAVTIWIPIYDRLIIPLFRRITGQEGGITLLQRMGVGLILGITAMLVSGLVEQMRRSHTNSDHALPRTSNGYIISSMSSFWLIPQLVILGLSEAFNAIGQIEFYYKQFPENMRSVAGSLFFLSMALSNYLSGFIVLMVHRMTGKGNGENWLSGDLNRGKLDYFYFLIAILGVVNFMVFIVCAKWYRYKGFEDVQSEVELKDEKDHGSVV</sequence>
<protein>
    <submittedName>
        <fullName evidence="1">Proton-dependent oligopeptide transporter family protein</fullName>
    </submittedName>
</protein>
<accession>A0ACB7UNF6</accession>
<evidence type="ECO:0000313" key="2">
    <source>
        <dbReference type="Proteomes" id="UP000827976"/>
    </source>
</evidence>
<keyword evidence="2" id="KW-1185">Reference proteome</keyword>